<gene>
    <name evidence="2" type="ORF">L207DRAFT_640307</name>
</gene>
<reference evidence="2 3" key="1">
    <citation type="submission" date="2016-04" db="EMBL/GenBank/DDBJ databases">
        <title>A degradative enzymes factory behind the ericoid mycorrhizal symbiosis.</title>
        <authorList>
            <consortium name="DOE Joint Genome Institute"/>
            <person name="Martino E."/>
            <person name="Morin E."/>
            <person name="Grelet G."/>
            <person name="Kuo A."/>
            <person name="Kohler A."/>
            <person name="Daghino S."/>
            <person name="Barry K."/>
            <person name="Choi C."/>
            <person name="Cichocki N."/>
            <person name="Clum A."/>
            <person name="Copeland A."/>
            <person name="Hainaut M."/>
            <person name="Haridas S."/>
            <person name="Labutti K."/>
            <person name="Lindquist E."/>
            <person name="Lipzen A."/>
            <person name="Khouja H.-R."/>
            <person name="Murat C."/>
            <person name="Ohm R."/>
            <person name="Olson A."/>
            <person name="Spatafora J."/>
            <person name="Veneault-Fourrey C."/>
            <person name="Henrissat B."/>
            <person name="Grigoriev I."/>
            <person name="Martin F."/>
            <person name="Perotto S."/>
        </authorList>
    </citation>
    <scope>NUCLEOTIDE SEQUENCE [LARGE SCALE GENOMIC DNA]</scope>
    <source>
        <strain evidence="2 3">F</strain>
    </source>
</reference>
<dbReference type="Gene3D" id="2.170.270.10">
    <property type="entry name" value="SET domain"/>
    <property type="match status" value="1"/>
</dbReference>
<dbReference type="CDD" id="cd20071">
    <property type="entry name" value="SET_SMYD"/>
    <property type="match status" value="1"/>
</dbReference>
<evidence type="ECO:0000259" key="1">
    <source>
        <dbReference type="PROSITE" id="PS50280"/>
    </source>
</evidence>
<accession>A0A2J6R0D1</accession>
<sequence>MASRAIFDPANCFPAAGALLPGSPRTNDSPARTISEYLEIVPTVGKGFGTIAKKDVDAYTLLFSESPAAVAQGDQYDRSREITSIGHAYRRMTPGIRARFDALHEGSRPFKTREMRIWKVNAFSWDRTENDQGKMSSAICLDMSRINHSCLPNAQYRANWDKEQMELYSNTRIRAGEEVTICYGSNFDYQTGAERNAPRSPTVDRRRRMLKNDFFCGINGMPVAPDFSAKAHGIEDPNSIRPTKIQFFHGGFSNGMQIFRPGTVQLMRRAVKLRYDEGLGDNLSEMNAAASSALCIMHKRMIDSPRRVPRTHFQKLDAAFSC</sequence>
<dbReference type="EMBL" id="KZ613960">
    <property type="protein sequence ID" value="PMD31976.1"/>
    <property type="molecule type" value="Genomic_DNA"/>
</dbReference>
<proteinExistence type="predicted"/>
<dbReference type="PANTHER" id="PTHR47332">
    <property type="entry name" value="SET DOMAIN-CONTAINING PROTEIN 5"/>
    <property type="match status" value="1"/>
</dbReference>
<organism evidence="2 3">
    <name type="scientific">Hyaloscypha variabilis (strain UAMH 11265 / GT02V1 / F)</name>
    <name type="common">Meliniomyces variabilis</name>
    <dbReference type="NCBI Taxonomy" id="1149755"/>
    <lineage>
        <taxon>Eukaryota</taxon>
        <taxon>Fungi</taxon>
        <taxon>Dikarya</taxon>
        <taxon>Ascomycota</taxon>
        <taxon>Pezizomycotina</taxon>
        <taxon>Leotiomycetes</taxon>
        <taxon>Helotiales</taxon>
        <taxon>Hyaloscyphaceae</taxon>
        <taxon>Hyaloscypha</taxon>
        <taxon>Hyaloscypha variabilis</taxon>
    </lineage>
</organism>
<dbReference type="AlphaFoldDB" id="A0A2J6R0D1"/>
<dbReference type="PANTHER" id="PTHR47332:SF4">
    <property type="entry name" value="SET DOMAIN-CONTAINING PROTEIN 5"/>
    <property type="match status" value="1"/>
</dbReference>
<dbReference type="Pfam" id="PF00856">
    <property type="entry name" value="SET"/>
    <property type="match status" value="1"/>
</dbReference>
<dbReference type="InterPro" id="IPR046341">
    <property type="entry name" value="SET_dom_sf"/>
</dbReference>
<dbReference type="Proteomes" id="UP000235786">
    <property type="component" value="Unassembled WGS sequence"/>
</dbReference>
<keyword evidence="3" id="KW-1185">Reference proteome</keyword>
<evidence type="ECO:0000313" key="3">
    <source>
        <dbReference type="Proteomes" id="UP000235786"/>
    </source>
</evidence>
<dbReference type="InterPro" id="IPR053185">
    <property type="entry name" value="SET_domain_protein"/>
</dbReference>
<dbReference type="PROSITE" id="PS50280">
    <property type="entry name" value="SET"/>
    <property type="match status" value="1"/>
</dbReference>
<evidence type="ECO:0000313" key="2">
    <source>
        <dbReference type="EMBL" id="PMD31976.1"/>
    </source>
</evidence>
<name>A0A2J6R0D1_HYAVF</name>
<feature type="domain" description="SET" evidence="1">
    <location>
        <begin position="36"/>
        <end position="184"/>
    </location>
</feature>
<dbReference type="STRING" id="1149755.A0A2J6R0D1"/>
<dbReference type="SUPFAM" id="SSF82199">
    <property type="entry name" value="SET domain"/>
    <property type="match status" value="1"/>
</dbReference>
<dbReference type="SMART" id="SM00317">
    <property type="entry name" value="SET"/>
    <property type="match status" value="1"/>
</dbReference>
<dbReference type="InterPro" id="IPR001214">
    <property type="entry name" value="SET_dom"/>
</dbReference>
<dbReference type="OrthoDB" id="3520181at2759"/>
<protein>
    <recommendedName>
        <fullName evidence="1">SET domain-containing protein</fullName>
    </recommendedName>
</protein>